<comment type="caution">
    <text evidence="8">The sequence shown here is derived from an EMBL/GenBank/DDBJ whole genome shotgun (WGS) entry which is preliminary data.</text>
</comment>
<dbReference type="GO" id="GO:0012505">
    <property type="term" value="C:endomembrane system"/>
    <property type="evidence" value="ECO:0007669"/>
    <property type="project" value="UniProtKB-SubCell"/>
</dbReference>
<keyword evidence="5 7" id="KW-0472">Membrane</keyword>
<dbReference type="Proteomes" id="UP000824469">
    <property type="component" value="Unassembled WGS sequence"/>
</dbReference>
<comment type="subcellular location">
    <subcellularLocation>
        <location evidence="1">Endomembrane system</location>
        <topology evidence="1">Multi-pass membrane protein</topology>
    </subcellularLocation>
</comment>
<evidence type="ECO:0000256" key="6">
    <source>
        <dbReference type="ARBA" id="ARBA00029467"/>
    </source>
</evidence>
<name>A0AA38GCC0_TAXCH</name>
<keyword evidence="9" id="KW-1185">Reference proteome</keyword>
<evidence type="ECO:0000256" key="3">
    <source>
        <dbReference type="ARBA" id="ARBA00022729"/>
    </source>
</evidence>
<sequence>LLAFGLAVAAELNRSRARLVADNYDEYVYCVYDSDMATVYGVGACLLLFSSHWVLMGATNFLWGGSSSLKPGTSRARTIVLFMLSWLTFGISEVCLIWGAAKNTSHTKHRGIYHVTDLFCEEVPKGVFAAGAGLTVLTMVLSKLYYIVFVRAKETERPMFLVSLVPHDGDHVVVMDGNQKS</sequence>
<proteinExistence type="inferred from homology"/>
<evidence type="ECO:0000256" key="1">
    <source>
        <dbReference type="ARBA" id="ARBA00004127"/>
    </source>
</evidence>
<dbReference type="InterPro" id="IPR052222">
    <property type="entry name" value="DESIGUAL"/>
</dbReference>
<dbReference type="AlphaFoldDB" id="A0AA38GCC0"/>
<evidence type="ECO:0000256" key="5">
    <source>
        <dbReference type="ARBA" id="ARBA00023136"/>
    </source>
</evidence>
<keyword evidence="4 7" id="KW-1133">Transmembrane helix</keyword>
<evidence type="ECO:0000313" key="9">
    <source>
        <dbReference type="Proteomes" id="UP000824469"/>
    </source>
</evidence>
<feature type="transmembrane region" description="Helical" evidence="7">
    <location>
        <begin position="79"/>
        <end position="101"/>
    </location>
</feature>
<dbReference type="Pfam" id="PF06749">
    <property type="entry name" value="DUF1218"/>
    <property type="match status" value="1"/>
</dbReference>
<evidence type="ECO:0000256" key="7">
    <source>
        <dbReference type="SAM" id="Phobius"/>
    </source>
</evidence>
<evidence type="ECO:0000256" key="2">
    <source>
        <dbReference type="ARBA" id="ARBA00022692"/>
    </source>
</evidence>
<reference evidence="8 9" key="1">
    <citation type="journal article" date="2021" name="Nat. Plants">
        <title>The Taxus genome provides insights into paclitaxel biosynthesis.</title>
        <authorList>
            <person name="Xiong X."/>
            <person name="Gou J."/>
            <person name="Liao Q."/>
            <person name="Li Y."/>
            <person name="Zhou Q."/>
            <person name="Bi G."/>
            <person name="Li C."/>
            <person name="Du R."/>
            <person name="Wang X."/>
            <person name="Sun T."/>
            <person name="Guo L."/>
            <person name="Liang H."/>
            <person name="Lu P."/>
            <person name="Wu Y."/>
            <person name="Zhang Z."/>
            <person name="Ro D.K."/>
            <person name="Shang Y."/>
            <person name="Huang S."/>
            <person name="Yan J."/>
        </authorList>
    </citation>
    <scope>NUCLEOTIDE SEQUENCE [LARGE SCALE GENOMIC DNA]</scope>
    <source>
        <strain evidence="8">Ta-2019</strain>
    </source>
</reference>
<dbReference type="OMA" id="LTTICSQ"/>
<keyword evidence="3" id="KW-0732">Signal</keyword>
<evidence type="ECO:0000313" key="8">
    <source>
        <dbReference type="EMBL" id="KAH9319288.1"/>
    </source>
</evidence>
<keyword evidence="2 7" id="KW-0812">Transmembrane</keyword>
<dbReference type="PANTHER" id="PTHR31769">
    <property type="entry name" value="OS07G0462200 PROTEIN-RELATED"/>
    <property type="match status" value="1"/>
</dbReference>
<protein>
    <submittedName>
        <fullName evidence="8">Uncharacterized protein</fullName>
    </submittedName>
</protein>
<feature type="transmembrane region" description="Helical" evidence="7">
    <location>
        <begin position="127"/>
        <end position="149"/>
    </location>
</feature>
<gene>
    <name evidence="8" type="ORF">KI387_021057</name>
</gene>
<evidence type="ECO:0000256" key="4">
    <source>
        <dbReference type="ARBA" id="ARBA00022989"/>
    </source>
</evidence>
<accession>A0AA38GCC0</accession>
<dbReference type="EMBL" id="JAHRHJ020000004">
    <property type="protein sequence ID" value="KAH9319288.1"/>
    <property type="molecule type" value="Genomic_DNA"/>
</dbReference>
<feature type="non-terminal residue" evidence="8">
    <location>
        <position position="181"/>
    </location>
</feature>
<dbReference type="InterPro" id="IPR009606">
    <property type="entry name" value="DEAL/Modifying_wall_lignin1/2"/>
</dbReference>
<feature type="transmembrane region" description="Helical" evidence="7">
    <location>
        <begin position="37"/>
        <end position="58"/>
    </location>
</feature>
<comment type="similarity">
    <text evidence="6">Belongs to the DESIGUAL family.</text>
</comment>
<organism evidence="8 9">
    <name type="scientific">Taxus chinensis</name>
    <name type="common">Chinese yew</name>
    <name type="synonym">Taxus wallichiana var. chinensis</name>
    <dbReference type="NCBI Taxonomy" id="29808"/>
    <lineage>
        <taxon>Eukaryota</taxon>
        <taxon>Viridiplantae</taxon>
        <taxon>Streptophyta</taxon>
        <taxon>Embryophyta</taxon>
        <taxon>Tracheophyta</taxon>
        <taxon>Spermatophyta</taxon>
        <taxon>Pinopsida</taxon>
        <taxon>Pinidae</taxon>
        <taxon>Conifers II</taxon>
        <taxon>Cupressales</taxon>
        <taxon>Taxaceae</taxon>
        <taxon>Taxus</taxon>
    </lineage>
</organism>